<name>A0ACB0ZAR9_MELEN</name>
<gene>
    <name evidence="1" type="ORF">MENTE1834_LOCUS22908</name>
</gene>
<keyword evidence="2" id="KW-1185">Reference proteome</keyword>
<comment type="caution">
    <text evidence="1">The sequence shown here is derived from an EMBL/GenBank/DDBJ whole genome shotgun (WGS) entry which is preliminary data.</text>
</comment>
<proteinExistence type="predicted"/>
<dbReference type="EMBL" id="CAVMJV010000029">
    <property type="protein sequence ID" value="CAK5076065.1"/>
    <property type="molecule type" value="Genomic_DNA"/>
</dbReference>
<organism evidence="1 2">
    <name type="scientific">Meloidogyne enterolobii</name>
    <name type="common">Root-knot nematode worm</name>
    <name type="synonym">Meloidogyne mayaguensis</name>
    <dbReference type="NCBI Taxonomy" id="390850"/>
    <lineage>
        <taxon>Eukaryota</taxon>
        <taxon>Metazoa</taxon>
        <taxon>Ecdysozoa</taxon>
        <taxon>Nematoda</taxon>
        <taxon>Chromadorea</taxon>
        <taxon>Rhabditida</taxon>
        <taxon>Tylenchina</taxon>
        <taxon>Tylenchomorpha</taxon>
        <taxon>Tylenchoidea</taxon>
        <taxon>Meloidogynidae</taxon>
        <taxon>Meloidogyninae</taxon>
        <taxon>Meloidogyne</taxon>
    </lineage>
</organism>
<accession>A0ACB0ZAR9</accession>
<protein>
    <submittedName>
        <fullName evidence="1">Uncharacterized protein</fullName>
    </submittedName>
</protein>
<evidence type="ECO:0000313" key="1">
    <source>
        <dbReference type="EMBL" id="CAK5076065.1"/>
    </source>
</evidence>
<dbReference type="Proteomes" id="UP001497535">
    <property type="component" value="Unassembled WGS sequence"/>
</dbReference>
<sequence>MSKNLKIKATKAKVSEASMQGIGSSSTASLGTSVQNNLCESEKNVGTSVHLKNNKVTSVQNKMSSEEKLLEVVNVIDPQRITESLENFVLEAENENTEDEEILKEALDKWEEACNSWREENESQAVGTSGLSGVSAQNKDKFTEVKSKGKHYVISQLQEARLIAVSTSPNKDGWPLFMEIPWSALVEMNNEGAKDACVGDDIYITKFKLRTDKFQTLNENTWFYQGNINWQATATEIEMVAIQEFRLKTGFVVETKRRGKDRKTGSIRVIAFGMERTSVLYKRQCMRVDTN</sequence>
<reference evidence="1" key="1">
    <citation type="submission" date="2023-11" db="EMBL/GenBank/DDBJ databases">
        <authorList>
            <person name="Poullet M."/>
        </authorList>
    </citation>
    <scope>NUCLEOTIDE SEQUENCE</scope>
    <source>
        <strain evidence="1">E1834</strain>
    </source>
</reference>
<evidence type="ECO:0000313" key="2">
    <source>
        <dbReference type="Proteomes" id="UP001497535"/>
    </source>
</evidence>